<dbReference type="eggNOG" id="COG1403">
    <property type="taxonomic scope" value="Bacteria"/>
</dbReference>
<protein>
    <submittedName>
        <fullName evidence="2">HNH endonuclease domain protein</fullName>
    </submittedName>
</protein>
<dbReference type="AlphaFoldDB" id="D4YMS2"/>
<name>D4YMS2_9MICO</name>
<keyword evidence="2" id="KW-0255">Endonuclease</keyword>
<keyword evidence="3" id="KW-1185">Reference proteome</keyword>
<sequence length="811" mass="88677">MTTTHADTRNDLYDGPAVELFETVKDTTCLLDEAQVKQAEAVAAVISAHIVPLDDFTHGLHAVFTSNPGAGPLVTGGATNETVRASSNAGAIASRGGSVGVDDVVACVVLPTGEVATVASVERVADELPTPTEGVLAKLLDCTRSQLVTRVRKIMTAVVLMPKLWSLAKQGVISFDRVLYTAGRVVRAGVCIPVFDDMLTNKRVNVPWKTYRRHVNEILAMLMTPETQVENARRNRGVTYWVNDDGTATLSLTGPVLEMEAFYQRVRGTARAILANHIEPFTATLTDEQQALFITEGNGETTEVRVGDLGRVEVDDDRLMDQLTLDLITGAKPSTTLRVRVTPTGKHAPITVTNTKDAFGPGVPGAESDGVFQAGGPGMDTRSDAAGPGPGESGSVWAEKREVKQAEDVYELELCVSMPEKDEWLKAQAGITVTIPVLHFLTHLPPPGTERIPEEQRPERQRPGKDPGADKHRPESDQGFRRNQTDERIYEDQGSSAPPGTDVPPGGGATLNPEEFLNADEPQIAGASVGSGSELDFGLPIKVDPDVRVPVMMNGRVPLDAKTADELIAQAKWVYRMFTDPETGVVLESTPTKYYIPAALKRMVEARHPDCSAPWCATPARVCEKDHIEPFNHQVPESGGLTVMENLHPLCKRHHQEKTQKRLRVDKMDDGSLAWVFPRIGAMLVYPPESRINQLQYERLLEYFDTGDQDISHTINEYQATEHQTAPTPEDVATQESGHETVHGEAIWQCATEREYVQKASNMRSPAPGTAESPEQAYEYPREIADEYAIAGEVFNGDTRPWQPSEEPPPF</sequence>
<evidence type="ECO:0000313" key="2">
    <source>
        <dbReference type="EMBL" id="EFG47487.1"/>
    </source>
</evidence>
<proteinExistence type="predicted"/>
<feature type="region of interest" description="Disordered" evidence="1">
    <location>
        <begin position="444"/>
        <end position="514"/>
    </location>
</feature>
<dbReference type="CDD" id="cd00085">
    <property type="entry name" value="HNHc"/>
    <property type="match status" value="1"/>
</dbReference>
<dbReference type="EMBL" id="ADNU01000037">
    <property type="protein sequence ID" value="EFG47487.1"/>
    <property type="molecule type" value="Genomic_DNA"/>
</dbReference>
<evidence type="ECO:0000256" key="1">
    <source>
        <dbReference type="SAM" id="MobiDB-lite"/>
    </source>
</evidence>
<accession>D4YMS2</accession>
<dbReference type="Proteomes" id="UP000005714">
    <property type="component" value="Unassembled WGS sequence"/>
</dbReference>
<dbReference type="STRING" id="585530.HMPREF0183_1279"/>
<dbReference type="Gene3D" id="1.10.30.50">
    <property type="match status" value="1"/>
</dbReference>
<reference evidence="2 3" key="1">
    <citation type="submission" date="2010-04" db="EMBL/GenBank/DDBJ databases">
        <authorList>
            <person name="Qin X."/>
            <person name="Bachman B."/>
            <person name="Battles P."/>
            <person name="Bell A."/>
            <person name="Bess C."/>
            <person name="Bickham C."/>
            <person name="Chaboub L."/>
            <person name="Chen D."/>
            <person name="Coyle M."/>
            <person name="Deiros D.R."/>
            <person name="Dinh H."/>
            <person name="Forbes L."/>
            <person name="Fowler G."/>
            <person name="Francisco L."/>
            <person name="Fu Q."/>
            <person name="Gubbala S."/>
            <person name="Hale W."/>
            <person name="Han Y."/>
            <person name="Hemphill L."/>
            <person name="Highlander S.K."/>
            <person name="Hirani K."/>
            <person name="Hogues M."/>
            <person name="Jackson L."/>
            <person name="Jakkamsetti A."/>
            <person name="Javaid M."/>
            <person name="Jiang H."/>
            <person name="Korchina V."/>
            <person name="Kovar C."/>
            <person name="Lara F."/>
            <person name="Lee S."/>
            <person name="Mata R."/>
            <person name="Mathew T."/>
            <person name="Moen C."/>
            <person name="Morales K."/>
            <person name="Munidasa M."/>
            <person name="Nazareth L."/>
            <person name="Ngo R."/>
            <person name="Nguyen L."/>
            <person name="Okwuonu G."/>
            <person name="Ongeri F."/>
            <person name="Patil S."/>
            <person name="Petrosino J."/>
            <person name="Pham C."/>
            <person name="Pham P."/>
            <person name="Pu L.-L."/>
            <person name="Puazo M."/>
            <person name="Raj R."/>
            <person name="Reid J."/>
            <person name="Rouhana J."/>
            <person name="Saada N."/>
            <person name="Shang Y."/>
            <person name="Simmons D."/>
            <person name="Thornton R."/>
            <person name="Warren J."/>
            <person name="Weissenberger G."/>
            <person name="Zhang J."/>
            <person name="Zhang L."/>
            <person name="Zhou C."/>
            <person name="Zhu D."/>
            <person name="Muzny D."/>
            <person name="Worley K."/>
            <person name="Gibbs R."/>
        </authorList>
    </citation>
    <scope>NUCLEOTIDE SEQUENCE [LARGE SCALE GENOMIC DNA]</scope>
    <source>
        <strain evidence="2 3">ATCC 49030</strain>
    </source>
</reference>
<dbReference type="OrthoDB" id="4804306at2"/>
<organism evidence="2 3">
    <name type="scientific">Brevibacterium mcbrellneri ATCC 49030</name>
    <dbReference type="NCBI Taxonomy" id="585530"/>
    <lineage>
        <taxon>Bacteria</taxon>
        <taxon>Bacillati</taxon>
        <taxon>Actinomycetota</taxon>
        <taxon>Actinomycetes</taxon>
        <taxon>Micrococcales</taxon>
        <taxon>Brevibacteriaceae</taxon>
        <taxon>Brevibacterium</taxon>
    </lineage>
</organism>
<dbReference type="RefSeq" id="WP_005884030.1">
    <property type="nucleotide sequence ID" value="NZ_ADNU01000037.1"/>
</dbReference>
<dbReference type="GO" id="GO:0004519">
    <property type="term" value="F:endonuclease activity"/>
    <property type="evidence" value="ECO:0007669"/>
    <property type="project" value="UniProtKB-KW"/>
</dbReference>
<feature type="region of interest" description="Disordered" evidence="1">
    <location>
        <begin position="348"/>
        <end position="398"/>
    </location>
</feature>
<keyword evidence="2" id="KW-0378">Hydrolase</keyword>
<gene>
    <name evidence="2" type="ORF">HMPREF0183_1279</name>
</gene>
<comment type="caution">
    <text evidence="2">The sequence shown here is derived from an EMBL/GenBank/DDBJ whole genome shotgun (WGS) entry which is preliminary data.</text>
</comment>
<feature type="compositionally biased region" description="Basic and acidic residues" evidence="1">
    <location>
        <begin position="451"/>
        <end position="491"/>
    </location>
</feature>
<evidence type="ECO:0000313" key="3">
    <source>
        <dbReference type="Proteomes" id="UP000005714"/>
    </source>
</evidence>
<keyword evidence="2" id="KW-0540">Nuclease</keyword>
<dbReference type="InterPro" id="IPR003615">
    <property type="entry name" value="HNH_nuc"/>
</dbReference>